<evidence type="ECO:0000313" key="1">
    <source>
        <dbReference type="EMBL" id="MBW0462701.1"/>
    </source>
</evidence>
<protein>
    <submittedName>
        <fullName evidence="1">Uncharacterized protein</fullName>
    </submittedName>
</protein>
<keyword evidence="2" id="KW-1185">Reference proteome</keyword>
<dbReference type="OrthoDB" id="3863715at2759"/>
<gene>
    <name evidence="1" type="ORF">O181_002416</name>
</gene>
<comment type="caution">
    <text evidence="1">The sequence shown here is derived from an EMBL/GenBank/DDBJ whole genome shotgun (WGS) entry which is preliminary data.</text>
</comment>
<sequence length="174" mass="19546">MEDGESTTALIDWMCSKVRDFKNRHVSFWEDHLLGILLQHATHSWLAISNLVMNKLEAIVSTYSQPPNPGQVIAAIESSTQQVMSKKEMTTPKKTSLPTFQKLNVAGGNGTEEMGNDEFLKGSFNPEDLCAMVWGTCHFARNCPKNKDRTQTCSKHITQSLPLYKCNVKQSIQQ</sequence>
<dbReference type="Proteomes" id="UP000765509">
    <property type="component" value="Unassembled WGS sequence"/>
</dbReference>
<name>A0A9Q3GD92_9BASI</name>
<dbReference type="EMBL" id="AVOT02000399">
    <property type="protein sequence ID" value="MBW0462701.1"/>
    <property type="molecule type" value="Genomic_DNA"/>
</dbReference>
<reference evidence="1" key="1">
    <citation type="submission" date="2021-03" db="EMBL/GenBank/DDBJ databases">
        <title>Draft genome sequence of rust myrtle Austropuccinia psidii MF-1, a brazilian biotype.</title>
        <authorList>
            <person name="Quecine M.C."/>
            <person name="Pachon D.M.R."/>
            <person name="Bonatelli M.L."/>
            <person name="Correr F.H."/>
            <person name="Franceschini L.M."/>
            <person name="Leite T.F."/>
            <person name="Margarido G.R.A."/>
            <person name="Almeida C.A."/>
            <person name="Ferrarezi J.A."/>
            <person name="Labate C.A."/>
        </authorList>
    </citation>
    <scope>NUCLEOTIDE SEQUENCE</scope>
    <source>
        <strain evidence="1">MF-1</strain>
    </source>
</reference>
<accession>A0A9Q3GD92</accession>
<proteinExistence type="predicted"/>
<dbReference type="AlphaFoldDB" id="A0A9Q3GD92"/>
<organism evidence="1 2">
    <name type="scientific">Austropuccinia psidii MF-1</name>
    <dbReference type="NCBI Taxonomy" id="1389203"/>
    <lineage>
        <taxon>Eukaryota</taxon>
        <taxon>Fungi</taxon>
        <taxon>Dikarya</taxon>
        <taxon>Basidiomycota</taxon>
        <taxon>Pucciniomycotina</taxon>
        <taxon>Pucciniomycetes</taxon>
        <taxon>Pucciniales</taxon>
        <taxon>Sphaerophragmiaceae</taxon>
        <taxon>Austropuccinia</taxon>
    </lineage>
</organism>
<evidence type="ECO:0000313" key="2">
    <source>
        <dbReference type="Proteomes" id="UP000765509"/>
    </source>
</evidence>